<organism evidence="4 5">
    <name type="scientific">Ostreobium quekettii</name>
    <dbReference type="NCBI Taxonomy" id="121088"/>
    <lineage>
        <taxon>Eukaryota</taxon>
        <taxon>Viridiplantae</taxon>
        <taxon>Chlorophyta</taxon>
        <taxon>core chlorophytes</taxon>
        <taxon>Ulvophyceae</taxon>
        <taxon>TCBD clade</taxon>
        <taxon>Bryopsidales</taxon>
        <taxon>Ostreobineae</taxon>
        <taxon>Ostreobiaceae</taxon>
        <taxon>Ostreobium</taxon>
    </lineage>
</organism>
<keyword evidence="5" id="KW-1185">Reference proteome</keyword>
<dbReference type="PROSITE" id="PS00018">
    <property type="entry name" value="EF_HAND_1"/>
    <property type="match status" value="2"/>
</dbReference>
<dbReference type="Pfam" id="PF00581">
    <property type="entry name" value="Rhodanese"/>
    <property type="match status" value="1"/>
</dbReference>
<dbReference type="SMART" id="SM00450">
    <property type="entry name" value="RHOD"/>
    <property type="match status" value="1"/>
</dbReference>
<evidence type="ECO:0000313" key="5">
    <source>
        <dbReference type="Proteomes" id="UP000708148"/>
    </source>
</evidence>
<dbReference type="AlphaFoldDB" id="A0A8S1JAG7"/>
<name>A0A8S1JAG7_9CHLO</name>
<evidence type="ECO:0000259" key="2">
    <source>
        <dbReference type="PROSITE" id="PS50206"/>
    </source>
</evidence>
<dbReference type="CDD" id="cd00051">
    <property type="entry name" value="EFh"/>
    <property type="match status" value="1"/>
</dbReference>
<evidence type="ECO:0008006" key="6">
    <source>
        <dbReference type="Google" id="ProtNLM"/>
    </source>
</evidence>
<proteinExistence type="predicted"/>
<evidence type="ECO:0000313" key="4">
    <source>
        <dbReference type="EMBL" id="CAD7703065.1"/>
    </source>
</evidence>
<evidence type="ECO:0000256" key="1">
    <source>
        <dbReference type="ARBA" id="ARBA00022837"/>
    </source>
</evidence>
<dbReference type="InterPro" id="IPR018247">
    <property type="entry name" value="EF_Hand_1_Ca_BS"/>
</dbReference>
<dbReference type="InterPro" id="IPR002048">
    <property type="entry name" value="EF_hand_dom"/>
</dbReference>
<dbReference type="InterPro" id="IPR036873">
    <property type="entry name" value="Rhodanese-like_dom_sf"/>
</dbReference>
<sequence length="318" mass="35391">MGDDEFESVVHGIMQAARVKKLKTREDKMRYVFERLDRDQSGTLTTHEIVHLARKLDPTADEAKIKESMRFLDKDGSDSVNEDEFVDTMVHFLRVIESQEDFDRTVAMLLQSTPPQSAKRFDEKIPRKYAALVSALPTTDVAKQILAEDVIAAMVDPSSNIALVDARRPEERAVSTIPNSVPVHLERDSSAPYGYRVAIQDAHGFDFLYETSPSSEDGGKSGLHTIIVAFCNTGERGGAAALSLSEHLCRKVHNLYGGLIHYFNIGGRLVDSEGQDIEALHPGSRKMAGYIVRKNCFPLLSLPADDRPPLLGQRLDQR</sequence>
<evidence type="ECO:0000259" key="3">
    <source>
        <dbReference type="PROSITE" id="PS50222"/>
    </source>
</evidence>
<dbReference type="OrthoDB" id="528158at2759"/>
<accession>A0A8S1JAG7</accession>
<reference evidence="4" key="1">
    <citation type="submission" date="2020-12" db="EMBL/GenBank/DDBJ databases">
        <authorList>
            <person name="Iha C."/>
        </authorList>
    </citation>
    <scope>NUCLEOTIDE SEQUENCE</scope>
</reference>
<dbReference type="SUPFAM" id="SSF47473">
    <property type="entry name" value="EF-hand"/>
    <property type="match status" value="1"/>
</dbReference>
<dbReference type="PROSITE" id="PS50206">
    <property type="entry name" value="RHODANESE_3"/>
    <property type="match status" value="1"/>
</dbReference>
<dbReference type="GO" id="GO:0005509">
    <property type="term" value="F:calcium ion binding"/>
    <property type="evidence" value="ECO:0007669"/>
    <property type="project" value="InterPro"/>
</dbReference>
<dbReference type="PROSITE" id="PS50222">
    <property type="entry name" value="EF_HAND_2"/>
    <property type="match status" value="2"/>
</dbReference>
<feature type="domain" description="EF-hand" evidence="3">
    <location>
        <begin position="60"/>
        <end position="95"/>
    </location>
</feature>
<dbReference type="Gene3D" id="1.10.238.10">
    <property type="entry name" value="EF-hand"/>
    <property type="match status" value="1"/>
</dbReference>
<dbReference type="Pfam" id="PF13499">
    <property type="entry name" value="EF-hand_7"/>
    <property type="match status" value="1"/>
</dbReference>
<comment type="caution">
    <text evidence="4">The sequence shown here is derived from an EMBL/GenBank/DDBJ whole genome shotgun (WGS) entry which is preliminary data.</text>
</comment>
<keyword evidence="1" id="KW-0106">Calcium</keyword>
<dbReference type="InterPro" id="IPR001763">
    <property type="entry name" value="Rhodanese-like_dom"/>
</dbReference>
<protein>
    <recommendedName>
        <fullName evidence="6">Calmodulin</fullName>
    </recommendedName>
</protein>
<feature type="domain" description="Rhodanese" evidence="2">
    <location>
        <begin position="157"/>
        <end position="271"/>
    </location>
</feature>
<dbReference type="SMART" id="SM00054">
    <property type="entry name" value="EFh"/>
    <property type="match status" value="2"/>
</dbReference>
<dbReference type="CDD" id="cd00158">
    <property type="entry name" value="RHOD"/>
    <property type="match status" value="1"/>
</dbReference>
<dbReference type="SUPFAM" id="SSF52821">
    <property type="entry name" value="Rhodanese/Cell cycle control phosphatase"/>
    <property type="match status" value="1"/>
</dbReference>
<dbReference type="Gene3D" id="3.40.250.10">
    <property type="entry name" value="Rhodanese-like domain"/>
    <property type="match status" value="1"/>
</dbReference>
<dbReference type="Proteomes" id="UP000708148">
    <property type="component" value="Unassembled WGS sequence"/>
</dbReference>
<dbReference type="EMBL" id="CAJHUC010002054">
    <property type="protein sequence ID" value="CAD7703065.1"/>
    <property type="molecule type" value="Genomic_DNA"/>
</dbReference>
<dbReference type="InterPro" id="IPR011992">
    <property type="entry name" value="EF-hand-dom_pair"/>
</dbReference>
<gene>
    <name evidence="4" type="ORF">OSTQU699_LOCUS8422</name>
</gene>
<feature type="domain" description="EF-hand" evidence="3">
    <location>
        <begin position="24"/>
        <end position="59"/>
    </location>
</feature>